<dbReference type="AlphaFoldDB" id="A0A1I1AWH6"/>
<evidence type="ECO:0000256" key="2">
    <source>
        <dbReference type="ARBA" id="ARBA00012018"/>
    </source>
</evidence>
<evidence type="ECO:0000256" key="1">
    <source>
        <dbReference type="ARBA" id="ARBA00001913"/>
    </source>
</evidence>
<evidence type="ECO:0000256" key="7">
    <source>
        <dbReference type="ARBA" id="ARBA00022729"/>
    </source>
</evidence>
<evidence type="ECO:0000256" key="12">
    <source>
        <dbReference type="ARBA" id="ARBA00022852"/>
    </source>
</evidence>
<evidence type="ECO:0000313" key="19">
    <source>
        <dbReference type="Proteomes" id="UP000198619"/>
    </source>
</evidence>
<evidence type="ECO:0000313" key="18">
    <source>
        <dbReference type="EMBL" id="SFB42394.1"/>
    </source>
</evidence>
<dbReference type="InterPro" id="IPR001024">
    <property type="entry name" value="PLAT/LH2_dom"/>
</dbReference>
<keyword evidence="9" id="KW-0378">Hydrolase</keyword>
<dbReference type="Gene3D" id="1.10.575.10">
    <property type="entry name" value="P1 Nuclease"/>
    <property type="match status" value="1"/>
</dbReference>
<evidence type="ECO:0000256" key="9">
    <source>
        <dbReference type="ARBA" id="ARBA00022801"/>
    </source>
</evidence>
<dbReference type="PROSITE" id="PS51346">
    <property type="entry name" value="PROKAR_ZN_DEPEND_PLPC_2"/>
    <property type="match status" value="1"/>
</dbReference>
<evidence type="ECO:0000256" key="6">
    <source>
        <dbReference type="ARBA" id="ARBA00022723"/>
    </source>
</evidence>
<dbReference type="InterPro" id="IPR036392">
    <property type="entry name" value="PLAT/LH2_dom_sf"/>
</dbReference>
<feature type="domain" description="Zn-dependent PLC" evidence="17">
    <location>
        <begin position="24"/>
        <end position="275"/>
    </location>
</feature>
<evidence type="ECO:0000256" key="10">
    <source>
        <dbReference type="ARBA" id="ARBA00022833"/>
    </source>
</evidence>
<dbReference type="EC" id="3.1.4.3" evidence="2"/>
<dbReference type="STRING" id="84698.SAMN04488528_105018"/>
<dbReference type="Proteomes" id="UP000198619">
    <property type="component" value="Unassembled WGS sequence"/>
</dbReference>
<dbReference type="GO" id="GO:0034480">
    <property type="term" value="F:phosphatidylcholine phospholipase C activity"/>
    <property type="evidence" value="ECO:0007669"/>
    <property type="project" value="UniProtKB-EC"/>
</dbReference>
<dbReference type="EMBL" id="FOKI01000050">
    <property type="protein sequence ID" value="SFB42394.1"/>
    <property type="molecule type" value="Genomic_DNA"/>
</dbReference>
<dbReference type="Gene3D" id="2.60.60.20">
    <property type="entry name" value="PLAT/LH2 domain"/>
    <property type="match status" value="1"/>
</dbReference>
<dbReference type="CDD" id="cd11009">
    <property type="entry name" value="Zn_dep_PLPC"/>
    <property type="match status" value="1"/>
</dbReference>
<accession>A0A1I1AWH6</accession>
<dbReference type="SUPFAM" id="SSF49723">
    <property type="entry name" value="Lipase/lipooxygenase domain (PLAT/LH2 domain)"/>
    <property type="match status" value="1"/>
</dbReference>
<keyword evidence="7 16" id="KW-0732">Signal</keyword>
<evidence type="ECO:0000256" key="5">
    <source>
        <dbReference type="ARBA" id="ARBA00022656"/>
    </source>
</evidence>
<keyword evidence="5" id="KW-0800">Toxin</keyword>
<dbReference type="SMART" id="SM00770">
    <property type="entry name" value="Zn_dep_PLPC"/>
    <property type="match status" value="1"/>
</dbReference>
<evidence type="ECO:0000256" key="8">
    <source>
        <dbReference type="ARBA" id="ARBA00022735"/>
    </source>
</evidence>
<keyword evidence="4" id="KW-0964">Secreted</keyword>
<evidence type="ECO:0000256" key="15">
    <source>
        <dbReference type="ARBA" id="ARBA00047492"/>
    </source>
</evidence>
<comment type="catalytic activity">
    <reaction evidence="15">
        <text>a 1,2-diacyl-sn-glycero-3-phosphocholine + H2O = phosphocholine + a 1,2-diacyl-sn-glycerol + H(+)</text>
        <dbReference type="Rhea" id="RHEA:10604"/>
        <dbReference type="ChEBI" id="CHEBI:15377"/>
        <dbReference type="ChEBI" id="CHEBI:15378"/>
        <dbReference type="ChEBI" id="CHEBI:17815"/>
        <dbReference type="ChEBI" id="CHEBI:57643"/>
        <dbReference type="ChEBI" id="CHEBI:295975"/>
        <dbReference type="EC" id="3.1.4.3"/>
    </reaction>
</comment>
<keyword evidence="8" id="KW-0354">Hemolysis</keyword>
<dbReference type="InterPro" id="IPR029002">
    <property type="entry name" value="PLPC/GPLD1"/>
</dbReference>
<dbReference type="GO" id="GO:0008270">
    <property type="term" value="F:zinc ion binding"/>
    <property type="evidence" value="ECO:0007669"/>
    <property type="project" value="InterPro"/>
</dbReference>
<evidence type="ECO:0000256" key="14">
    <source>
        <dbReference type="ARBA" id="ARBA00031285"/>
    </source>
</evidence>
<keyword evidence="10" id="KW-0862">Zinc</keyword>
<comment type="cofactor">
    <cofactor evidence="1">
        <name>Ca(2+)</name>
        <dbReference type="ChEBI" id="CHEBI:29108"/>
    </cofactor>
</comment>
<dbReference type="Pfam" id="PF00882">
    <property type="entry name" value="Zn_dep_PLPC"/>
    <property type="match status" value="1"/>
</dbReference>
<dbReference type="OrthoDB" id="1937927at2"/>
<gene>
    <name evidence="18" type="ORF">SAMN04488528_105018</name>
</gene>
<dbReference type="GO" id="GO:0090729">
    <property type="term" value="F:toxin activity"/>
    <property type="evidence" value="ECO:0007669"/>
    <property type="project" value="UniProtKB-KW"/>
</dbReference>
<dbReference type="PRINTS" id="PR00479">
    <property type="entry name" value="PRPHPHLPASEC"/>
</dbReference>
<reference evidence="18 19" key="1">
    <citation type="submission" date="2016-10" db="EMBL/GenBank/DDBJ databases">
        <authorList>
            <person name="de Groot N.N."/>
        </authorList>
    </citation>
    <scope>NUCLEOTIDE SEQUENCE [LARGE SCALE GENOMIC DNA]</scope>
    <source>
        <strain evidence="18 19">DSM 12271</strain>
    </source>
</reference>
<evidence type="ECO:0000256" key="16">
    <source>
        <dbReference type="SAM" id="SignalP"/>
    </source>
</evidence>
<evidence type="ECO:0000256" key="11">
    <source>
        <dbReference type="ARBA" id="ARBA00022837"/>
    </source>
</evidence>
<keyword evidence="11" id="KW-0106">Calcium</keyword>
<evidence type="ECO:0000256" key="4">
    <source>
        <dbReference type="ARBA" id="ARBA00022525"/>
    </source>
</evidence>
<name>A0A1I1AWH6_9CLOT</name>
<feature type="chain" id="PRO_5011549100" description="Phospholipase C" evidence="16">
    <location>
        <begin position="27"/>
        <end position="398"/>
    </location>
</feature>
<dbReference type="InterPro" id="IPR008947">
    <property type="entry name" value="PLipase_C/P1_nuclease_dom_sf"/>
</dbReference>
<keyword evidence="6" id="KW-0479">Metal-binding</keyword>
<evidence type="ECO:0000256" key="13">
    <source>
        <dbReference type="ARBA" id="ARBA00023026"/>
    </source>
</evidence>
<keyword evidence="19" id="KW-1185">Reference proteome</keyword>
<sequence length="398" mass="45413">MNKQTKVLISALIMSSVMSAGIPAYAWDSREDVNVMDTHKTIAVQALEIIKNDLKSDQKTMNVLNELQSNLIQYKKGSVAPDFGDVGVDRDYKLYQDHFYDPDSGENFTSNYPYPFYEIKDTAESQVRNYFSQAVAAWKSGNHENGSYLLGKAMHYFGDINEPHHTLNWTGGPGTAHTNFETYAEKTKDKYKINTMGSDKEEFNLNNEKPLLDFLTYQSNKYAKLSKNLEPKVSMSNTYADWDEALDISLKNAQKSSAIIVYKFLQEISSDKSIPLTSPIGRFHVVIKTDDEKYAGSDDYVYFGMELNNGKNIEFECNLAGNDFVIGSTGSYQFCIDDKEFDPSQVSRVWIRKQKYLGDDLKLKNISVYMQGKRVINEDINQWFTENYTHNISVNGLK</sequence>
<proteinExistence type="predicted"/>
<evidence type="ECO:0000259" key="17">
    <source>
        <dbReference type="PROSITE" id="PS51346"/>
    </source>
</evidence>
<organism evidence="18 19">
    <name type="scientific">Clostridium frigidicarnis</name>
    <dbReference type="NCBI Taxonomy" id="84698"/>
    <lineage>
        <taxon>Bacteria</taxon>
        <taxon>Bacillati</taxon>
        <taxon>Bacillota</taxon>
        <taxon>Clostridia</taxon>
        <taxon>Eubacteriales</taxon>
        <taxon>Clostridiaceae</taxon>
        <taxon>Clostridium</taxon>
    </lineage>
</organism>
<dbReference type="InterPro" id="IPR001531">
    <property type="entry name" value="Zn_PLipaseC"/>
</dbReference>
<keyword evidence="13" id="KW-0843">Virulence</keyword>
<dbReference type="SUPFAM" id="SSF48537">
    <property type="entry name" value="Phospholipase C/P1 nuclease"/>
    <property type="match status" value="1"/>
</dbReference>
<feature type="signal peptide" evidence="16">
    <location>
        <begin position="1"/>
        <end position="26"/>
    </location>
</feature>
<dbReference type="Pfam" id="PF01477">
    <property type="entry name" value="PLAT"/>
    <property type="match status" value="1"/>
</dbReference>
<dbReference type="GO" id="GO:0031640">
    <property type="term" value="P:killing of cells of another organism"/>
    <property type="evidence" value="ECO:0007669"/>
    <property type="project" value="UniProtKB-KW"/>
</dbReference>
<protein>
    <recommendedName>
        <fullName evidence="3">Phospholipase C</fullName>
        <ecNumber evidence="2">3.1.4.3</ecNumber>
    </recommendedName>
    <alternativeName>
        <fullName evidence="14">Phosphatidylcholine cholinephosphohydrolase</fullName>
    </alternativeName>
</protein>
<evidence type="ECO:0000256" key="3">
    <source>
        <dbReference type="ARBA" id="ARBA00018391"/>
    </source>
</evidence>
<keyword evidence="12" id="KW-0204">Cytolysis</keyword>
<dbReference type="RefSeq" id="WP_090043017.1">
    <property type="nucleotide sequence ID" value="NZ_FOKI01000050.1"/>
</dbReference>